<organism evidence="3 4">
    <name type="scientific">Menidia menidia</name>
    <name type="common">Atlantic silverside</name>
    <dbReference type="NCBI Taxonomy" id="238744"/>
    <lineage>
        <taxon>Eukaryota</taxon>
        <taxon>Metazoa</taxon>
        <taxon>Chordata</taxon>
        <taxon>Craniata</taxon>
        <taxon>Vertebrata</taxon>
        <taxon>Euteleostomi</taxon>
        <taxon>Actinopterygii</taxon>
        <taxon>Neopterygii</taxon>
        <taxon>Teleostei</taxon>
        <taxon>Neoteleostei</taxon>
        <taxon>Acanthomorphata</taxon>
        <taxon>Ovalentaria</taxon>
        <taxon>Atherinomorphae</taxon>
        <taxon>Atheriniformes</taxon>
        <taxon>Atherinopsidae</taxon>
        <taxon>Menidiinae</taxon>
        <taxon>Menidia</taxon>
    </lineage>
</organism>
<sequence length="605" mass="65609">MSSSSLMRPRTLVSSANLTSLMEEWLERHSLVYRENSLGERTQPCAALVLVVRGTNRKLPTHTCCFLLAVWEGGVEGRAIIHKQGPDVGAQLVQVHQYVVESEVDVVVNGNNLIHNECSISGSELLDLLLPTVRVDRPVITETDSVTLNCVTPSPFSVTQCDFYIENKKKSDSYSCMQTITGAELLKVTNRMSPTEVKVRCSYTVKDGGIYHLSPSSGESTIIINNLPQALLRVNASVITETDSVTLNCVTPSSVPECFYGFLKENPSKRFSCLKTLTGAELLSLTHQSSPAKVDVTCFYLNSNPSPESNIVTIDIQLPSPELTVNPRLISATDSVTLNCVAPSSVSECFLYFMGTKISRTISCVQTLTGTELLVMAHQSSPAEVELKCYYAVAQRGGKYFSPNSNICSVIVQTKLTVNPAVITETDMITLSCEAPSYVSVSQCYFYNKNSGTEKPLPCHQTLSGAELLQIYDLSSPGEVNVNCYYIAQSGAVKSPYSDFSSIKIQGPSPAKLTVNPAVITETEMVTLSCEAPSSVSVSQCYFNSSDGGTIRELSCHQTLKGAKLLQILGLSSPAEVKVSCYYTAQSGAVKSPYSDFSSIKIQGE</sequence>
<gene>
    <name evidence="3" type="ORF">MMEN_LOCUS16327</name>
</gene>
<dbReference type="InterPro" id="IPR050488">
    <property type="entry name" value="Ig_Fc_receptor"/>
</dbReference>
<evidence type="ECO:0000256" key="2">
    <source>
        <dbReference type="ARBA" id="ARBA00023157"/>
    </source>
</evidence>
<comment type="caution">
    <text evidence="3">The sequence shown here is derived from an EMBL/GenBank/DDBJ whole genome shotgun (WGS) entry which is preliminary data.</text>
</comment>
<evidence type="ECO:0000313" key="3">
    <source>
        <dbReference type="EMBL" id="CAG5980867.1"/>
    </source>
</evidence>
<name>A0A8S4BL80_9TELE</name>
<dbReference type="PANTHER" id="PTHR11481:SF60">
    <property type="entry name" value="IG-LIKE DOMAIN-CONTAINING PROTEIN"/>
    <property type="match status" value="1"/>
</dbReference>
<dbReference type="PANTHER" id="PTHR11481">
    <property type="entry name" value="IMMUNOGLOBULIN FC RECEPTOR"/>
    <property type="match status" value="1"/>
</dbReference>
<accession>A0A8S4BL80</accession>
<dbReference type="GO" id="GO:0007166">
    <property type="term" value="P:cell surface receptor signaling pathway"/>
    <property type="evidence" value="ECO:0007669"/>
    <property type="project" value="TreeGrafter"/>
</dbReference>
<dbReference type="AlphaFoldDB" id="A0A8S4BL80"/>
<dbReference type="Proteomes" id="UP000677803">
    <property type="component" value="Unassembled WGS sequence"/>
</dbReference>
<keyword evidence="1" id="KW-0732">Signal</keyword>
<dbReference type="GO" id="GO:0009897">
    <property type="term" value="C:external side of plasma membrane"/>
    <property type="evidence" value="ECO:0007669"/>
    <property type="project" value="TreeGrafter"/>
</dbReference>
<protein>
    <submittedName>
        <fullName evidence="3">(Atlantic silverside) hypothetical protein</fullName>
    </submittedName>
</protein>
<keyword evidence="4" id="KW-1185">Reference proteome</keyword>
<evidence type="ECO:0000256" key="1">
    <source>
        <dbReference type="ARBA" id="ARBA00022729"/>
    </source>
</evidence>
<dbReference type="GO" id="GO:0004888">
    <property type="term" value="F:transmembrane signaling receptor activity"/>
    <property type="evidence" value="ECO:0007669"/>
    <property type="project" value="TreeGrafter"/>
</dbReference>
<dbReference type="GO" id="GO:0006955">
    <property type="term" value="P:immune response"/>
    <property type="evidence" value="ECO:0007669"/>
    <property type="project" value="TreeGrafter"/>
</dbReference>
<proteinExistence type="predicted"/>
<dbReference type="EMBL" id="CAJRST010033334">
    <property type="protein sequence ID" value="CAG5980867.1"/>
    <property type="molecule type" value="Genomic_DNA"/>
</dbReference>
<dbReference type="OrthoDB" id="8938325at2759"/>
<keyword evidence="2" id="KW-1015">Disulfide bond</keyword>
<reference evidence="3" key="1">
    <citation type="submission" date="2021-05" db="EMBL/GenBank/DDBJ databases">
        <authorList>
            <person name="Tigano A."/>
        </authorList>
    </citation>
    <scope>NUCLEOTIDE SEQUENCE</scope>
</reference>
<evidence type="ECO:0000313" key="4">
    <source>
        <dbReference type="Proteomes" id="UP000677803"/>
    </source>
</evidence>